<feature type="domain" description="Pirin C-terminal" evidence="5">
    <location>
        <begin position="170"/>
        <end position="271"/>
    </location>
</feature>
<dbReference type="InterPro" id="IPR003829">
    <property type="entry name" value="Pirin_N_dom"/>
</dbReference>
<dbReference type="SUPFAM" id="SSF51182">
    <property type="entry name" value="RmlC-like cupins"/>
    <property type="match status" value="1"/>
</dbReference>
<evidence type="ECO:0000256" key="3">
    <source>
        <dbReference type="RuleBase" id="RU003457"/>
    </source>
</evidence>
<feature type="non-terminal residue" evidence="6">
    <location>
        <position position="1"/>
    </location>
</feature>
<dbReference type="InterPro" id="IPR012093">
    <property type="entry name" value="Pirin"/>
</dbReference>
<dbReference type="InterPro" id="IPR008778">
    <property type="entry name" value="Pirin_C_dom"/>
</dbReference>
<dbReference type="PANTHER" id="PTHR13903:SF8">
    <property type="entry name" value="PIRIN"/>
    <property type="match status" value="1"/>
</dbReference>
<organism evidence="6">
    <name type="scientific">Leucothrix mucor</name>
    <dbReference type="NCBI Taxonomy" id="45248"/>
    <lineage>
        <taxon>Bacteria</taxon>
        <taxon>Pseudomonadati</taxon>
        <taxon>Pseudomonadota</taxon>
        <taxon>Gammaproteobacteria</taxon>
        <taxon>Thiotrichales</taxon>
        <taxon>Thiotrichaceae</taxon>
        <taxon>Leucothrix</taxon>
    </lineage>
</organism>
<dbReference type="CDD" id="cd02247">
    <property type="entry name" value="cupin_pirin_C"/>
    <property type="match status" value="1"/>
</dbReference>
<dbReference type="EMBL" id="DRMS01000428">
    <property type="protein sequence ID" value="HFC93398.1"/>
    <property type="molecule type" value="Genomic_DNA"/>
</dbReference>
<comment type="similarity">
    <text evidence="1 3">Belongs to the pirin family.</text>
</comment>
<accession>A0A7V2WVR2</accession>
<feature type="binding site" evidence="2">
    <location>
        <position position="96"/>
    </location>
    <ligand>
        <name>Fe cation</name>
        <dbReference type="ChEBI" id="CHEBI:24875"/>
    </ligand>
</feature>
<dbReference type="Proteomes" id="UP000885750">
    <property type="component" value="Unassembled WGS sequence"/>
</dbReference>
<feature type="binding site" evidence="2">
    <location>
        <position position="98"/>
    </location>
    <ligand>
        <name>Fe cation</name>
        <dbReference type="ChEBI" id="CHEBI:24875"/>
    </ligand>
</feature>
<dbReference type="PIRSF" id="PIRSF006232">
    <property type="entry name" value="Pirin"/>
    <property type="match status" value="1"/>
</dbReference>
<feature type="binding site" evidence="2">
    <location>
        <position position="52"/>
    </location>
    <ligand>
        <name>Fe cation</name>
        <dbReference type="ChEBI" id="CHEBI:24875"/>
    </ligand>
</feature>
<dbReference type="GO" id="GO:0046872">
    <property type="term" value="F:metal ion binding"/>
    <property type="evidence" value="ECO:0007669"/>
    <property type="project" value="UniProtKB-KW"/>
</dbReference>
<dbReference type="InterPro" id="IPR014710">
    <property type="entry name" value="RmlC-like_jellyroll"/>
</dbReference>
<keyword evidence="2" id="KW-0479">Metal-binding</keyword>
<feature type="binding site" evidence="2">
    <location>
        <position position="54"/>
    </location>
    <ligand>
        <name>Fe cation</name>
        <dbReference type="ChEBI" id="CHEBI:24875"/>
    </ligand>
</feature>
<reference evidence="6" key="1">
    <citation type="journal article" date="2020" name="mSystems">
        <title>Genome- and Community-Level Interaction Insights into Carbon Utilization and Element Cycling Functions of Hydrothermarchaeota in Hydrothermal Sediment.</title>
        <authorList>
            <person name="Zhou Z."/>
            <person name="Liu Y."/>
            <person name="Xu W."/>
            <person name="Pan J."/>
            <person name="Luo Z.H."/>
            <person name="Li M."/>
        </authorList>
    </citation>
    <scope>NUCLEOTIDE SEQUENCE [LARGE SCALE GENOMIC DNA]</scope>
    <source>
        <strain evidence="6">HyVt-493</strain>
    </source>
</reference>
<dbReference type="CDD" id="cd02909">
    <property type="entry name" value="cupin_pirin_N"/>
    <property type="match status" value="1"/>
</dbReference>
<proteinExistence type="inferred from homology"/>
<comment type="cofactor">
    <cofactor evidence="2">
        <name>Fe cation</name>
        <dbReference type="ChEBI" id="CHEBI:24875"/>
    </cofactor>
    <text evidence="2">Binds 1 Fe cation per subunit.</text>
</comment>
<dbReference type="AlphaFoldDB" id="A0A7V2WVR2"/>
<dbReference type="Pfam" id="PF05726">
    <property type="entry name" value="Pirin_C"/>
    <property type="match status" value="1"/>
</dbReference>
<dbReference type="InterPro" id="IPR011051">
    <property type="entry name" value="RmlC_Cupin_sf"/>
</dbReference>
<dbReference type="Pfam" id="PF02678">
    <property type="entry name" value="Pirin"/>
    <property type="match status" value="1"/>
</dbReference>
<feature type="domain" description="Pirin N-terminal" evidence="4">
    <location>
        <begin position="15"/>
        <end position="114"/>
    </location>
</feature>
<name>A0A7V2WVR2_LEUMU</name>
<evidence type="ECO:0000259" key="4">
    <source>
        <dbReference type="Pfam" id="PF02678"/>
    </source>
</evidence>
<evidence type="ECO:0000313" key="6">
    <source>
        <dbReference type="EMBL" id="HFC93398.1"/>
    </source>
</evidence>
<dbReference type="PANTHER" id="PTHR13903">
    <property type="entry name" value="PIRIN-RELATED"/>
    <property type="match status" value="1"/>
</dbReference>
<keyword evidence="2" id="KW-0408">Iron</keyword>
<gene>
    <name evidence="6" type="ORF">ENJ51_11370</name>
</gene>
<dbReference type="Gene3D" id="2.60.120.10">
    <property type="entry name" value="Jelly Rolls"/>
    <property type="match status" value="2"/>
</dbReference>
<protein>
    <submittedName>
        <fullName evidence="6">Pirin family protein</fullName>
    </submittedName>
</protein>
<evidence type="ECO:0000256" key="1">
    <source>
        <dbReference type="ARBA" id="ARBA00008416"/>
    </source>
</evidence>
<comment type="caution">
    <text evidence="6">The sequence shown here is derived from an EMBL/GenBank/DDBJ whole genome shotgun (WGS) entry which is preliminary data.</text>
</comment>
<evidence type="ECO:0000256" key="2">
    <source>
        <dbReference type="PIRSR" id="PIRSR006232-1"/>
    </source>
</evidence>
<sequence length="274" mass="30164">MIQPATFAEDGAGVKLKRLFPAGSMDQIDPFLLLDHFGSDNVDDFIAGFPMHPHRGIETVTYMIEGRVKHSDSTGHSGTIEAGDVQWMSAGRGILHEEMPERAEGKLEGLQLWVNLSAVDKMKPAEYQEYKAADITSFTDEGHDIRLISGDLLGRKGVVEKINTQPIFADITLNSGMLTLEIPETYQAFIYVLSGDVEVPASTNQPTSVEAFELALLTMGQTLTVKTEQQSRFILVAGEPIKEAIARSGPFVMNTQQEIRQVWQELSAGIFPPN</sequence>
<evidence type="ECO:0000259" key="5">
    <source>
        <dbReference type="Pfam" id="PF05726"/>
    </source>
</evidence>